<proteinExistence type="predicted"/>
<protein>
    <submittedName>
        <fullName evidence="3">PAS domain S-box protein</fullName>
    </submittedName>
</protein>
<dbReference type="Pfam" id="PF13596">
    <property type="entry name" value="PAS_10"/>
    <property type="match status" value="1"/>
</dbReference>
<dbReference type="EMBL" id="MJAT01000001">
    <property type="protein sequence ID" value="OEH86856.1"/>
    <property type="molecule type" value="Genomic_DNA"/>
</dbReference>
<gene>
    <name evidence="3" type="ORF">BHU72_00910</name>
</gene>
<feature type="domain" description="DUF438" evidence="2">
    <location>
        <begin position="15"/>
        <end position="80"/>
    </location>
</feature>
<reference evidence="3 4" key="1">
    <citation type="submission" date="2016-09" db="EMBL/GenBank/DDBJ databases">
        <title>Desulfuribacillus arsenicus sp. nov., an obligately anaerobic, dissimilatory arsenic- and antimonate-reducing bacterium isolated from anoxic sediments.</title>
        <authorList>
            <person name="Abin C.A."/>
            <person name="Hollibaugh J.T."/>
        </authorList>
    </citation>
    <scope>NUCLEOTIDE SEQUENCE [LARGE SCALE GENOMIC DNA]</scope>
    <source>
        <strain evidence="3 4">MLFW-2</strain>
    </source>
</reference>
<feature type="domain" description="Hemerythrin-like" evidence="1">
    <location>
        <begin position="95"/>
        <end position="224"/>
    </location>
</feature>
<evidence type="ECO:0000259" key="1">
    <source>
        <dbReference type="Pfam" id="PF01814"/>
    </source>
</evidence>
<dbReference type="GO" id="GO:0005886">
    <property type="term" value="C:plasma membrane"/>
    <property type="evidence" value="ECO:0007669"/>
    <property type="project" value="TreeGrafter"/>
</dbReference>
<dbReference type="Gene3D" id="1.20.120.520">
    <property type="entry name" value="nmb1532 protein domain like"/>
    <property type="match status" value="1"/>
</dbReference>
<sequence length="407" mass="46639">MSELIDNHQVRKEKLKSIIKKLHQGVSFEEVKKEFQQEFGSVSTVEIAQMEQALMEEGMPAEEIRRLCDVHAEVFKGSIEDVHKPTKNWDAVPGHPIHTFKLENREIEKVIQAVESKLAEYEKQPTKDAGYQLLEQLNLLWDIDKHYSRKENLLFPYIERHGVTGPAKVMWGADDEIRGLIKTAIKMLKQDDEGNRTEVIATIKAAIEKIASMIFKEEDILFQTASRFLSDEEWYKIAEESDEIGYCLTAPAAKWKPASIQDTDVTADEQAPKGYIKFDTGILTVQEISAIFNHLPIDVTYIDKDDVVKYFSHGQERIFMRTKAVIGRNVSNCHPPHSVHIVETLVNDFKSGKKDSEDFWIPLGEMYVLIRYFAIRDEKGEYMGALEVTQNIKPLQAITGQKRLLAD</sequence>
<dbReference type="InterPro" id="IPR012312">
    <property type="entry name" value="Hemerythrin-like"/>
</dbReference>
<evidence type="ECO:0000313" key="4">
    <source>
        <dbReference type="Proteomes" id="UP000095255"/>
    </source>
</evidence>
<dbReference type="Proteomes" id="UP000095255">
    <property type="component" value="Unassembled WGS sequence"/>
</dbReference>
<dbReference type="InterPro" id="IPR035965">
    <property type="entry name" value="PAS-like_dom_sf"/>
</dbReference>
<name>A0A1E5L9P2_9FIRM</name>
<evidence type="ECO:0000259" key="2">
    <source>
        <dbReference type="Pfam" id="PF04282"/>
    </source>
</evidence>
<dbReference type="RefSeq" id="WP_069700734.1">
    <property type="nucleotide sequence ID" value="NZ_MJAT01000001.1"/>
</dbReference>
<dbReference type="Pfam" id="PF01814">
    <property type="entry name" value="Hemerythrin"/>
    <property type="match status" value="1"/>
</dbReference>
<dbReference type="Pfam" id="PF04282">
    <property type="entry name" value="DUF438"/>
    <property type="match status" value="1"/>
</dbReference>
<organism evidence="3 4">
    <name type="scientific">Desulfuribacillus stibiiarsenatis</name>
    <dbReference type="NCBI Taxonomy" id="1390249"/>
    <lineage>
        <taxon>Bacteria</taxon>
        <taxon>Bacillati</taxon>
        <taxon>Bacillota</taxon>
        <taxon>Desulfuribacillia</taxon>
        <taxon>Desulfuribacillales</taxon>
        <taxon>Desulfuribacillaceae</taxon>
        <taxon>Desulfuribacillus</taxon>
    </lineage>
</organism>
<dbReference type="OrthoDB" id="9769774at2"/>
<accession>A0A1E5L9P2</accession>
<dbReference type="PANTHER" id="PTHR39966">
    <property type="entry name" value="BLL2471 PROTEIN-RELATED"/>
    <property type="match status" value="1"/>
</dbReference>
<keyword evidence="4" id="KW-1185">Reference proteome</keyword>
<dbReference type="Gene3D" id="3.30.450.20">
    <property type="entry name" value="PAS domain"/>
    <property type="match status" value="1"/>
</dbReference>
<evidence type="ECO:0000313" key="3">
    <source>
        <dbReference type="EMBL" id="OEH86856.1"/>
    </source>
</evidence>
<dbReference type="InterPro" id="IPR007380">
    <property type="entry name" value="DUF438"/>
</dbReference>
<dbReference type="PANTHER" id="PTHR39966:SF3">
    <property type="entry name" value="DUF438 DOMAIN-CONTAINING PROTEIN"/>
    <property type="match status" value="1"/>
</dbReference>
<dbReference type="STRING" id="1390249.BHU72_00910"/>
<comment type="caution">
    <text evidence="3">The sequence shown here is derived from an EMBL/GenBank/DDBJ whole genome shotgun (WGS) entry which is preliminary data.</text>
</comment>
<dbReference type="SUPFAM" id="SSF55785">
    <property type="entry name" value="PYP-like sensor domain (PAS domain)"/>
    <property type="match status" value="1"/>
</dbReference>
<dbReference type="AlphaFoldDB" id="A0A1E5L9P2"/>